<proteinExistence type="predicted"/>
<accession>A0A502BUX2</accession>
<comment type="caution">
    <text evidence="1">The sequence shown here is derived from an EMBL/GenBank/DDBJ whole genome shotgun (WGS) entry which is preliminary data.</text>
</comment>
<organism evidence="1 2">
    <name type="scientific">Sphingomonas oligophenolica</name>
    <dbReference type="NCBI Taxonomy" id="301154"/>
    <lineage>
        <taxon>Bacteria</taxon>
        <taxon>Pseudomonadati</taxon>
        <taxon>Pseudomonadota</taxon>
        <taxon>Alphaproteobacteria</taxon>
        <taxon>Sphingomonadales</taxon>
        <taxon>Sphingomonadaceae</taxon>
        <taxon>Sphingomonas</taxon>
    </lineage>
</organism>
<evidence type="ECO:0000313" key="2">
    <source>
        <dbReference type="Proteomes" id="UP000318413"/>
    </source>
</evidence>
<keyword evidence="2" id="KW-1185">Reference proteome</keyword>
<dbReference type="EMBL" id="RCZK01000033">
    <property type="protein sequence ID" value="TPG04333.1"/>
    <property type="molecule type" value="Genomic_DNA"/>
</dbReference>
<evidence type="ECO:0000313" key="1">
    <source>
        <dbReference type="EMBL" id="TPG04333.1"/>
    </source>
</evidence>
<dbReference type="Proteomes" id="UP000318413">
    <property type="component" value="Unassembled WGS sequence"/>
</dbReference>
<dbReference type="AlphaFoldDB" id="A0A502BUX2"/>
<reference evidence="1 2" key="1">
    <citation type="journal article" date="2019" name="Environ. Microbiol.">
        <title>Species interactions and distinct microbial communities in high Arctic permafrost affected cryosols are associated with the CH4 and CO2 gas fluxes.</title>
        <authorList>
            <person name="Altshuler I."/>
            <person name="Hamel J."/>
            <person name="Turney S."/>
            <person name="Magnuson E."/>
            <person name="Levesque R."/>
            <person name="Greer C."/>
            <person name="Whyte L.G."/>
        </authorList>
    </citation>
    <scope>NUCLEOTIDE SEQUENCE [LARGE SCALE GENOMIC DNA]</scope>
    <source>
        <strain evidence="1 2">S5.1</strain>
    </source>
</reference>
<sequence>MKHSEAQFVVEVTADDQITCRAPNQAEQRIRMTDLAAVYVETNHSGPWGADVWWLLNDSTGQTQVAFPQLATGEEAALERLRLIPGFQVRGMNSGENALFMCWSKPSALHHDDQ</sequence>
<gene>
    <name evidence="1" type="ORF">EAH84_15460</name>
</gene>
<protein>
    <submittedName>
        <fullName evidence="1">Uncharacterized protein</fullName>
    </submittedName>
</protein>
<name>A0A502BUX2_9SPHN</name>